<protein>
    <recommendedName>
        <fullName evidence="4">Replication factor A C-terminal domain-containing protein</fullName>
    </recommendedName>
</protein>
<reference evidence="2" key="1">
    <citation type="submission" date="2020-05" db="EMBL/GenBank/DDBJ databases">
        <title>WGS assembly of Panicum virgatum.</title>
        <authorList>
            <person name="Lovell J.T."/>
            <person name="Jenkins J."/>
            <person name="Shu S."/>
            <person name="Juenger T.E."/>
            <person name="Schmutz J."/>
        </authorList>
    </citation>
    <scope>NUCLEOTIDE SEQUENCE</scope>
    <source>
        <strain evidence="2">AP13</strain>
    </source>
</reference>
<keyword evidence="3" id="KW-1185">Reference proteome</keyword>
<dbReference type="Gene3D" id="2.40.50.140">
    <property type="entry name" value="Nucleic acid-binding proteins"/>
    <property type="match status" value="1"/>
</dbReference>
<evidence type="ECO:0000256" key="1">
    <source>
        <dbReference type="SAM" id="MobiDB-lite"/>
    </source>
</evidence>
<organism evidence="2 3">
    <name type="scientific">Panicum virgatum</name>
    <name type="common">Blackwell switchgrass</name>
    <dbReference type="NCBI Taxonomy" id="38727"/>
    <lineage>
        <taxon>Eukaryota</taxon>
        <taxon>Viridiplantae</taxon>
        <taxon>Streptophyta</taxon>
        <taxon>Embryophyta</taxon>
        <taxon>Tracheophyta</taxon>
        <taxon>Spermatophyta</taxon>
        <taxon>Magnoliopsida</taxon>
        <taxon>Liliopsida</taxon>
        <taxon>Poales</taxon>
        <taxon>Poaceae</taxon>
        <taxon>PACMAD clade</taxon>
        <taxon>Panicoideae</taxon>
        <taxon>Panicodae</taxon>
        <taxon>Paniceae</taxon>
        <taxon>Panicinae</taxon>
        <taxon>Panicum</taxon>
        <taxon>Panicum sect. Hiantes</taxon>
    </lineage>
</organism>
<dbReference type="SUPFAM" id="SSF50249">
    <property type="entry name" value="Nucleic acid-binding proteins"/>
    <property type="match status" value="1"/>
</dbReference>
<dbReference type="AlphaFoldDB" id="A0A8T0S9A9"/>
<proteinExistence type="predicted"/>
<dbReference type="PANTHER" id="PTHR47165">
    <property type="entry name" value="OS03G0429900 PROTEIN"/>
    <property type="match status" value="1"/>
</dbReference>
<accession>A0A8T0S9A9</accession>
<feature type="compositionally biased region" description="Acidic residues" evidence="1">
    <location>
        <begin position="211"/>
        <end position="220"/>
    </location>
</feature>
<dbReference type="EMBL" id="CM029045">
    <property type="protein sequence ID" value="KAG2595742.1"/>
    <property type="molecule type" value="Genomic_DNA"/>
</dbReference>
<sequence length="253" mass="27357">MDPHKSILLLPCQLQNPVNPSHLVKNWRTIKQLKNLNPHELQGTTFLCRATLKGIDCTKGWFYQSCFHCKSSISGDGINSFCIQGCPDNPPPVPQYKLSAVMEDTTGTMDVMIFGDQLAQELIGAAAKELVGEVTGEMISAVLCSHQSHSFVIAAANGCFVVKHILNDNELQLIGSAQVAAGCGPLQSEEEGSSISYERSPVKCAKKEKMVDEEDSEVEVSCELPQGGGSPASCSSSSPVKKEKMAVKEKEER</sequence>
<evidence type="ECO:0000313" key="2">
    <source>
        <dbReference type="EMBL" id="KAG2595742.1"/>
    </source>
</evidence>
<dbReference type="InterPro" id="IPR012340">
    <property type="entry name" value="NA-bd_OB-fold"/>
</dbReference>
<feature type="compositionally biased region" description="Low complexity" evidence="1">
    <location>
        <begin position="221"/>
        <end position="239"/>
    </location>
</feature>
<dbReference type="PANTHER" id="PTHR47165:SF3">
    <property type="entry name" value="RETROTRANSPOSON-LIKE PROTEIN"/>
    <property type="match status" value="1"/>
</dbReference>
<dbReference type="Proteomes" id="UP000823388">
    <property type="component" value="Chromosome 5K"/>
</dbReference>
<comment type="caution">
    <text evidence="2">The sequence shown here is derived from an EMBL/GenBank/DDBJ whole genome shotgun (WGS) entry which is preliminary data.</text>
</comment>
<evidence type="ECO:0008006" key="4">
    <source>
        <dbReference type="Google" id="ProtNLM"/>
    </source>
</evidence>
<evidence type="ECO:0000313" key="3">
    <source>
        <dbReference type="Proteomes" id="UP000823388"/>
    </source>
</evidence>
<feature type="region of interest" description="Disordered" evidence="1">
    <location>
        <begin position="206"/>
        <end position="253"/>
    </location>
</feature>
<feature type="compositionally biased region" description="Basic and acidic residues" evidence="1">
    <location>
        <begin position="240"/>
        <end position="253"/>
    </location>
</feature>
<name>A0A8T0S9A9_PANVG</name>
<gene>
    <name evidence="2" type="ORF">PVAP13_5KG094100</name>
</gene>